<name>A0A1M4TV63_9LACT</name>
<dbReference type="Gene3D" id="3.30.2320.30">
    <property type="entry name" value="ATP synthase, E subunit, C-terminal"/>
    <property type="match status" value="1"/>
</dbReference>
<accession>A0A1M4TV63</accession>
<organism evidence="1 2">
    <name type="scientific">Atopostipes suicloacalis DSM 15692</name>
    <dbReference type="NCBI Taxonomy" id="1121025"/>
    <lineage>
        <taxon>Bacteria</taxon>
        <taxon>Bacillati</taxon>
        <taxon>Bacillota</taxon>
        <taxon>Bacilli</taxon>
        <taxon>Lactobacillales</taxon>
        <taxon>Carnobacteriaceae</taxon>
        <taxon>Atopostipes</taxon>
    </lineage>
</organism>
<gene>
    <name evidence="1" type="ORF">SAMN02745249_00524</name>
</gene>
<dbReference type="SUPFAM" id="SSF160527">
    <property type="entry name" value="V-type ATPase subunit E-like"/>
    <property type="match status" value="1"/>
</dbReference>
<dbReference type="AlphaFoldDB" id="A0A1M4TV63"/>
<protein>
    <submittedName>
        <fullName evidence="1">H+-ATPase subunit E/Vma4</fullName>
    </submittedName>
</protein>
<keyword evidence="2" id="KW-1185">Reference proteome</keyword>
<dbReference type="STRING" id="1121025.SAMN02745249_00524"/>
<dbReference type="OrthoDB" id="1768593at2"/>
<dbReference type="EMBL" id="FQUF01000006">
    <property type="protein sequence ID" value="SHE48305.1"/>
    <property type="molecule type" value="Genomic_DNA"/>
</dbReference>
<dbReference type="RefSeq" id="WP_073295909.1">
    <property type="nucleotide sequence ID" value="NZ_FQUF01000006.1"/>
</dbReference>
<dbReference type="Proteomes" id="UP000184128">
    <property type="component" value="Unassembled WGS sequence"/>
</dbReference>
<evidence type="ECO:0000313" key="2">
    <source>
        <dbReference type="Proteomes" id="UP000184128"/>
    </source>
</evidence>
<reference evidence="1 2" key="1">
    <citation type="submission" date="2016-11" db="EMBL/GenBank/DDBJ databases">
        <authorList>
            <person name="Jaros S."/>
            <person name="Januszkiewicz K."/>
            <person name="Wedrychowicz H."/>
        </authorList>
    </citation>
    <scope>NUCLEOTIDE SEQUENCE [LARGE SCALE GENOMIC DNA]</scope>
    <source>
        <strain evidence="1 2">DSM 15692</strain>
    </source>
</reference>
<dbReference type="InterPro" id="IPR038495">
    <property type="entry name" value="ATPase_E_C"/>
</dbReference>
<proteinExistence type="predicted"/>
<sequence>MDLEEKIDYFVDEVNVKVKNTMEEQMTAYQESLDKDLKDFKRKTDASFADRLESEKNAARKENNKAISKIRFNHQHELYVQEEKLKKSLYDKFENVLNEYKETDEYKEHMKKMIQSVQEYAQDELFDIYIDPSDEYLLSDLEEMTNAELNISDREFIGGVRGVARERGILLDFSFSTLLTRAEEDFSITEGLNR</sequence>
<evidence type="ECO:0000313" key="1">
    <source>
        <dbReference type="EMBL" id="SHE48305.1"/>
    </source>
</evidence>